<dbReference type="PANTHER" id="PTHR47957:SF3">
    <property type="entry name" value="ATP-DEPENDENT HELICASE HRQ1"/>
    <property type="match status" value="1"/>
</dbReference>
<dbReference type="AlphaFoldDB" id="A0A497EYX6"/>
<dbReference type="Proteomes" id="UP000272051">
    <property type="component" value="Unassembled WGS sequence"/>
</dbReference>
<evidence type="ECO:0000259" key="4">
    <source>
        <dbReference type="PROSITE" id="PS51194"/>
    </source>
</evidence>
<keyword evidence="2" id="KW-0067">ATP-binding</keyword>
<dbReference type="GO" id="GO:0005524">
    <property type="term" value="F:ATP binding"/>
    <property type="evidence" value="ECO:0007669"/>
    <property type="project" value="UniProtKB-KW"/>
</dbReference>
<dbReference type="Gene3D" id="3.40.50.300">
    <property type="entry name" value="P-loop containing nucleotide triphosphate hydrolases"/>
    <property type="match status" value="2"/>
</dbReference>
<accession>A0A497EYX6</accession>
<dbReference type="GO" id="GO:0003676">
    <property type="term" value="F:nucleic acid binding"/>
    <property type="evidence" value="ECO:0007669"/>
    <property type="project" value="InterPro"/>
</dbReference>
<proteinExistence type="predicted"/>
<evidence type="ECO:0000313" key="6">
    <source>
        <dbReference type="Proteomes" id="UP000272051"/>
    </source>
</evidence>
<evidence type="ECO:0000256" key="2">
    <source>
        <dbReference type="ARBA" id="ARBA00022840"/>
    </source>
</evidence>
<evidence type="ECO:0000256" key="1">
    <source>
        <dbReference type="ARBA" id="ARBA00022741"/>
    </source>
</evidence>
<organism evidence="5 6">
    <name type="scientific">Thermoproteota archaeon</name>
    <dbReference type="NCBI Taxonomy" id="2056631"/>
    <lineage>
        <taxon>Archaea</taxon>
        <taxon>Thermoproteota</taxon>
    </lineage>
</organism>
<dbReference type="Pfam" id="PF00271">
    <property type="entry name" value="Helicase_C"/>
    <property type="match status" value="1"/>
</dbReference>
<dbReference type="InterPro" id="IPR014001">
    <property type="entry name" value="Helicase_ATP-bd"/>
</dbReference>
<dbReference type="PROSITE" id="PS51192">
    <property type="entry name" value="HELICASE_ATP_BIND_1"/>
    <property type="match status" value="1"/>
</dbReference>
<dbReference type="InterPro" id="IPR011545">
    <property type="entry name" value="DEAD/DEAH_box_helicase_dom"/>
</dbReference>
<feature type="domain" description="Helicase ATP-binding" evidence="3">
    <location>
        <begin position="436"/>
        <end position="742"/>
    </location>
</feature>
<evidence type="ECO:0000259" key="3">
    <source>
        <dbReference type="PROSITE" id="PS51192"/>
    </source>
</evidence>
<dbReference type="EMBL" id="QMQX01000045">
    <property type="protein sequence ID" value="RLE52604.1"/>
    <property type="molecule type" value="Genomic_DNA"/>
</dbReference>
<dbReference type="SMART" id="SM00490">
    <property type="entry name" value="HELICc"/>
    <property type="match status" value="1"/>
</dbReference>
<name>A0A497EYX6_9CREN</name>
<feature type="domain" description="Helicase C-terminal" evidence="4">
    <location>
        <begin position="802"/>
        <end position="976"/>
    </location>
</feature>
<reference evidence="5 6" key="1">
    <citation type="submission" date="2018-06" db="EMBL/GenBank/DDBJ databases">
        <title>Extensive metabolic versatility and redundancy in microbially diverse, dynamic hydrothermal sediments.</title>
        <authorList>
            <person name="Dombrowski N."/>
            <person name="Teske A."/>
            <person name="Baker B.J."/>
        </authorList>
    </citation>
    <scope>NUCLEOTIDE SEQUENCE [LARGE SCALE GENOMIC DNA]</scope>
    <source>
        <strain evidence="5">B34_G17</strain>
    </source>
</reference>
<dbReference type="SMART" id="SM00487">
    <property type="entry name" value="DEXDc"/>
    <property type="match status" value="1"/>
</dbReference>
<protein>
    <recommendedName>
        <fullName evidence="7">DEAD/DEAH box helicase</fullName>
    </recommendedName>
</protein>
<gene>
    <name evidence="5" type="ORF">DRJ33_03360</name>
</gene>
<dbReference type="PROSITE" id="PS51194">
    <property type="entry name" value="HELICASE_CTER"/>
    <property type="match status" value="1"/>
</dbReference>
<dbReference type="GO" id="GO:0006289">
    <property type="term" value="P:nucleotide-excision repair"/>
    <property type="evidence" value="ECO:0007669"/>
    <property type="project" value="TreeGrafter"/>
</dbReference>
<dbReference type="GO" id="GO:0036297">
    <property type="term" value="P:interstrand cross-link repair"/>
    <property type="evidence" value="ECO:0007669"/>
    <property type="project" value="TreeGrafter"/>
</dbReference>
<dbReference type="PANTHER" id="PTHR47957">
    <property type="entry name" value="ATP-DEPENDENT HELICASE HRQ1"/>
    <property type="match status" value="1"/>
</dbReference>
<sequence>MSSQTPSLHEQLARHVVEYIRSRFHTEAPHISILSPEYSLVRRIRALSAQGTLEVFEEGGEEVSAEVLADILDPTKIRGHATFGVKAKFQEYGSNSRLKFKVSFYIRTAPQVEFRRVEVIAKVEGLSRLIVSLNVYEGQSLLYSKQYSRLYQPLRRAIVAFGRREVVEDAARSLESALYAGADIILDPFTDAQTESALSTLQQTASGQTFRFLPPIQRRPHALYAESSGYYAVQNFLLEIATHAEADAVEASFVLRYIAPSLVDRQRSRVVRLGEYGFPNYVFIDNRANRWSIQNLFEVEGALKWANASPAWNWIRVQQNRQFAGLFNLTPIGCLAVGDNSCSNCILLRDWHIHVEEIFPLELSNRSIRQSFDSAVEEAISRAGATGIRIDEQALRDAASIVLTALQRAFIDSQGRPRVAELYKFQEESLIEGLSALILGEHRVLVLQARTAGGKTLAFLLPLLIYTVYLKLVSADAPGVKALLFYPTTALQNDQAATIFQLLWYANQALQQQHMNVVTLGMLHGYTPKRVRSGGQPHTELRLRCPICGARLVISWTPVQGVAGLRTEELLCSNSQCTINSPSSPEHDLLRRTLRVTREAIYSDPPDVLIANPDIINARLTLAGREDPDALTVIGKRAYVCERCGTPHDITGRPRKCRECNYNSLKRVSPTHPRIIVVDEAHLLRGGFGTQVSHVLTRLEQAIRQIHRLPDSWRPVYFISSATLNNPRKRAEELTASDSANIVEISAKQIEQEQPTNRVHVFIMPKLYSPEATSTRIIEALYADASALEARYKATYNSMLNQLKRLLFSGGGTPTPASLIFVNRISEANELVGHIRSLVPRIRANGHTTDYNYDKVRVEDEFSRGDLDAIVATKGLEVGVDFDRVDVGVIYGMPFYISDYTQRIGRIGRRQHSMIYNIFMPDKPIDHFYYRNWRLLSDGALRDVHMRSEAYRIERENPEALRRAGQRIVLDMMSIESGSGRVISSSIRQHGQQVAAFLQRIFNNLSSYVSLALRTSSSGASNIALQSAQDFLSLIQRNVNIHLNIRRAISSGLERTLRQLRNLRSLEAEAEYDFVPIPDPDVRSRPRGMLYAFRHAMQGQVISYRGSYFTVIDCRGDSLGVYPSTSTSQNGG</sequence>
<comment type="caution">
    <text evidence="5">The sequence shown here is derived from an EMBL/GenBank/DDBJ whole genome shotgun (WGS) entry which is preliminary data.</text>
</comment>
<keyword evidence="1" id="KW-0547">Nucleotide-binding</keyword>
<dbReference type="SUPFAM" id="SSF52540">
    <property type="entry name" value="P-loop containing nucleoside triphosphate hydrolases"/>
    <property type="match status" value="1"/>
</dbReference>
<dbReference type="GO" id="GO:0043138">
    <property type="term" value="F:3'-5' DNA helicase activity"/>
    <property type="evidence" value="ECO:0007669"/>
    <property type="project" value="TreeGrafter"/>
</dbReference>
<dbReference type="Pfam" id="PF00270">
    <property type="entry name" value="DEAD"/>
    <property type="match status" value="1"/>
</dbReference>
<dbReference type="InterPro" id="IPR027417">
    <property type="entry name" value="P-loop_NTPase"/>
</dbReference>
<evidence type="ECO:0000313" key="5">
    <source>
        <dbReference type="EMBL" id="RLE52604.1"/>
    </source>
</evidence>
<dbReference type="InterPro" id="IPR001650">
    <property type="entry name" value="Helicase_C-like"/>
</dbReference>
<evidence type="ECO:0008006" key="7">
    <source>
        <dbReference type="Google" id="ProtNLM"/>
    </source>
</evidence>